<name>A0AAE0IE12_9PEZI</name>
<sequence length="303" mass="34592">MWLINSHNYSLENFLHHPPQYAILSHTWEDGEVSFDDMKDLGVAMNKAGWKKIAETCRMAEDRGLDYAWVDTCCIDKTSSAELTEAINSMFKWYSRSTVCYVYLSDLYVPLAGVPGSRENNEALHNDLNYCRWFTRGWTLQELIAPRSVYFYDATWVPIGTKTSLLENIAQITTIDRDILSHASELASVPVGRRMSWAAYRQTTRPEDLAYCLLGIFNVNMPMIYGEGEKAFIRLQEAIAQDNDDFSLFAWSDTNLTPSYQPYQGILAQAPAQFASCHDLWTINDPLGHESRSFAITNRGVEF</sequence>
<comment type="caution">
    <text evidence="3">The sequence shown here is derived from an EMBL/GenBank/DDBJ whole genome shotgun (WGS) entry which is preliminary data.</text>
</comment>
<proteinExistence type="predicted"/>
<feature type="non-terminal residue" evidence="3">
    <location>
        <position position="303"/>
    </location>
</feature>
<feature type="domain" description="Heterokaryon incompatibility" evidence="1">
    <location>
        <begin position="21"/>
        <end position="106"/>
    </location>
</feature>
<evidence type="ECO:0000259" key="1">
    <source>
        <dbReference type="Pfam" id="PF06985"/>
    </source>
</evidence>
<dbReference type="Proteomes" id="UP001286456">
    <property type="component" value="Unassembled WGS sequence"/>
</dbReference>
<gene>
    <name evidence="3" type="ORF">B0T19DRAFT_348507</name>
</gene>
<dbReference type="EMBL" id="JAUEPO010000004">
    <property type="protein sequence ID" value="KAK3323279.1"/>
    <property type="molecule type" value="Genomic_DNA"/>
</dbReference>
<evidence type="ECO:0000259" key="2">
    <source>
        <dbReference type="Pfam" id="PF26640"/>
    </source>
</evidence>
<accession>A0AAE0IE12</accession>
<evidence type="ECO:0000313" key="3">
    <source>
        <dbReference type="EMBL" id="KAK3323279.1"/>
    </source>
</evidence>
<dbReference type="Pfam" id="PF26640">
    <property type="entry name" value="DUF8212"/>
    <property type="match status" value="1"/>
</dbReference>
<dbReference type="PANTHER" id="PTHR10622:SF12">
    <property type="entry name" value="HET DOMAIN-CONTAINING PROTEIN"/>
    <property type="match status" value="1"/>
</dbReference>
<feature type="domain" description="DUF8212" evidence="2">
    <location>
        <begin position="230"/>
        <end position="262"/>
    </location>
</feature>
<organism evidence="3 4">
    <name type="scientific">Cercophora scortea</name>
    <dbReference type="NCBI Taxonomy" id="314031"/>
    <lineage>
        <taxon>Eukaryota</taxon>
        <taxon>Fungi</taxon>
        <taxon>Dikarya</taxon>
        <taxon>Ascomycota</taxon>
        <taxon>Pezizomycotina</taxon>
        <taxon>Sordariomycetes</taxon>
        <taxon>Sordariomycetidae</taxon>
        <taxon>Sordariales</taxon>
        <taxon>Lasiosphaeriaceae</taxon>
        <taxon>Cercophora</taxon>
    </lineage>
</organism>
<dbReference type="InterPro" id="IPR010730">
    <property type="entry name" value="HET"/>
</dbReference>
<dbReference type="InterPro" id="IPR058525">
    <property type="entry name" value="DUF8212"/>
</dbReference>
<reference evidence="3" key="1">
    <citation type="journal article" date="2023" name="Mol. Phylogenet. Evol.">
        <title>Genome-scale phylogeny and comparative genomics of the fungal order Sordariales.</title>
        <authorList>
            <person name="Hensen N."/>
            <person name="Bonometti L."/>
            <person name="Westerberg I."/>
            <person name="Brannstrom I.O."/>
            <person name="Guillou S."/>
            <person name="Cros-Aarteil S."/>
            <person name="Calhoun S."/>
            <person name="Haridas S."/>
            <person name="Kuo A."/>
            <person name="Mondo S."/>
            <person name="Pangilinan J."/>
            <person name="Riley R."/>
            <person name="LaButti K."/>
            <person name="Andreopoulos B."/>
            <person name="Lipzen A."/>
            <person name="Chen C."/>
            <person name="Yan M."/>
            <person name="Daum C."/>
            <person name="Ng V."/>
            <person name="Clum A."/>
            <person name="Steindorff A."/>
            <person name="Ohm R.A."/>
            <person name="Martin F."/>
            <person name="Silar P."/>
            <person name="Natvig D.O."/>
            <person name="Lalanne C."/>
            <person name="Gautier V."/>
            <person name="Ament-Velasquez S.L."/>
            <person name="Kruys A."/>
            <person name="Hutchinson M.I."/>
            <person name="Powell A.J."/>
            <person name="Barry K."/>
            <person name="Miller A.N."/>
            <person name="Grigoriev I.V."/>
            <person name="Debuchy R."/>
            <person name="Gladieux P."/>
            <person name="Hiltunen Thoren M."/>
            <person name="Johannesson H."/>
        </authorList>
    </citation>
    <scope>NUCLEOTIDE SEQUENCE</scope>
    <source>
        <strain evidence="3">SMH4131-1</strain>
    </source>
</reference>
<protein>
    <submittedName>
        <fullName evidence="3">Heterokaryon incompatibility protein-domain-containing protein</fullName>
    </submittedName>
</protein>
<dbReference type="AlphaFoldDB" id="A0AAE0IE12"/>
<evidence type="ECO:0000313" key="4">
    <source>
        <dbReference type="Proteomes" id="UP001286456"/>
    </source>
</evidence>
<keyword evidence="4" id="KW-1185">Reference proteome</keyword>
<dbReference type="PANTHER" id="PTHR10622">
    <property type="entry name" value="HET DOMAIN-CONTAINING PROTEIN"/>
    <property type="match status" value="1"/>
</dbReference>
<reference evidence="3" key="2">
    <citation type="submission" date="2023-06" db="EMBL/GenBank/DDBJ databases">
        <authorList>
            <consortium name="Lawrence Berkeley National Laboratory"/>
            <person name="Haridas S."/>
            <person name="Hensen N."/>
            <person name="Bonometti L."/>
            <person name="Westerberg I."/>
            <person name="Brannstrom I.O."/>
            <person name="Guillou S."/>
            <person name="Cros-Aarteil S."/>
            <person name="Calhoun S."/>
            <person name="Kuo A."/>
            <person name="Mondo S."/>
            <person name="Pangilinan J."/>
            <person name="Riley R."/>
            <person name="Labutti K."/>
            <person name="Andreopoulos B."/>
            <person name="Lipzen A."/>
            <person name="Chen C."/>
            <person name="Yanf M."/>
            <person name="Daum C."/>
            <person name="Ng V."/>
            <person name="Clum A."/>
            <person name="Steindorff A."/>
            <person name="Ohm R."/>
            <person name="Martin F."/>
            <person name="Silar P."/>
            <person name="Natvig D."/>
            <person name="Lalanne C."/>
            <person name="Gautier V."/>
            <person name="Ament-Velasquez S.L."/>
            <person name="Kruys A."/>
            <person name="Hutchinson M.I."/>
            <person name="Powell A.J."/>
            <person name="Barry K."/>
            <person name="Miller A.N."/>
            <person name="Grigoriev I.V."/>
            <person name="Debuchy R."/>
            <person name="Gladieux P."/>
            <person name="Thoren M.H."/>
            <person name="Johannesson H."/>
        </authorList>
    </citation>
    <scope>NUCLEOTIDE SEQUENCE</scope>
    <source>
        <strain evidence="3">SMH4131-1</strain>
    </source>
</reference>
<dbReference type="Pfam" id="PF06985">
    <property type="entry name" value="HET"/>
    <property type="match status" value="1"/>
</dbReference>